<evidence type="ECO:0000259" key="4">
    <source>
        <dbReference type="PROSITE" id="PS51800"/>
    </source>
</evidence>
<dbReference type="InParanoid" id="B4KZ06"/>
<dbReference type="PANTHER" id="PTHR21402:SF5">
    <property type="entry name" value="GAMETOCYTE SPECIFIC FACTOR 1"/>
    <property type="match status" value="1"/>
</dbReference>
<dbReference type="InterPro" id="IPR051591">
    <property type="entry name" value="UPF0224_FAM112_RNA_Proc"/>
</dbReference>
<dbReference type="PhylomeDB" id="B4KZ06"/>
<dbReference type="InterPro" id="IPR022776">
    <property type="entry name" value="TRM13/UPF0224_CHHC_Znf_dom"/>
</dbReference>
<organism evidence="5 6">
    <name type="scientific">Drosophila mojavensis</name>
    <name type="common">Fruit fly</name>
    <dbReference type="NCBI Taxonomy" id="7230"/>
    <lineage>
        <taxon>Eukaryota</taxon>
        <taxon>Metazoa</taxon>
        <taxon>Ecdysozoa</taxon>
        <taxon>Arthropoda</taxon>
        <taxon>Hexapoda</taxon>
        <taxon>Insecta</taxon>
        <taxon>Pterygota</taxon>
        <taxon>Neoptera</taxon>
        <taxon>Endopterygota</taxon>
        <taxon>Diptera</taxon>
        <taxon>Brachycera</taxon>
        <taxon>Muscomorpha</taxon>
        <taxon>Ephydroidea</taxon>
        <taxon>Drosophilidae</taxon>
        <taxon>Drosophila</taxon>
    </lineage>
</organism>
<dbReference type="PROSITE" id="PS51800">
    <property type="entry name" value="ZF_CHHC_U11_48K"/>
    <property type="match status" value="2"/>
</dbReference>
<evidence type="ECO:0000313" key="5">
    <source>
        <dbReference type="EMBL" id="EDW18898.1"/>
    </source>
</evidence>
<dbReference type="Proteomes" id="UP000009192">
    <property type="component" value="Unassembled WGS sequence"/>
</dbReference>
<dbReference type="SUPFAM" id="SSF57667">
    <property type="entry name" value="beta-beta-alpha zinc fingers"/>
    <property type="match status" value="1"/>
</dbReference>
<protein>
    <recommendedName>
        <fullName evidence="4">CHHC U11-48K-type domain-containing protein</fullName>
    </recommendedName>
</protein>
<sequence length="145" mass="16778">MASSNFNDFVSCPYDKTHNVLRGRLLQHLDRCSRNSNIELKVCPFNDVHRFPEENIGEHIKVCPDRASVELFKNKEKLPGAKAAASIDVVKCDEDWDKDPDVPTYNPNAYCEENLVIRSNVVNGQPRSVRRNFRESERRRFADKQ</sequence>
<dbReference type="OrthoDB" id="5839404at2759"/>
<keyword evidence="6" id="KW-1185">Reference proteome</keyword>
<dbReference type="Pfam" id="PF05253">
    <property type="entry name" value="zf-U11-48K"/>
    <property type="match status" value="2"/>
</dbReference>
<dbReference type="HOGENOM" id="CLU_105561_1_0_1"/>
<dbReference type="eggNOG" id="KOG4376">
    <property type="taxonomic scope" value="Eukaryota"/>
</dbReference>
<keyword evidence="1" id="KW-0479">Metal-binding</keyword>
<evidence type="ECO:0000256" key="3">
    <source>
        <dbReference type="ARBA" id="ARBA00022833"/>
    </source>
</evidence>
<evidence type="ECO:0000313" key="6">
    <source>
        <dbReference type="Proteomes" id="UP000009192"/>
    </source>
</evidence>
<reference evidence="5 6" key="1">
    <citation type="journal article" date="2007" name="Nature">
        <title>Evolution of genes and genomes on the Drosophila phylogeny.</title>
        <authorList>
            <consortium name="Drosophila 12 Genomes Consortium"/>
            <person name="Clark A.G."/>
            <person name="Eisen M.B."/>
            <person name="Smith D.R."/>
            <person name="Bergman C.M."/>
            <person name="Oliver B."/>
            <person name="Markow T.A."/>
            <person name="Kaufman T.C."/>
            <person name="Kellis M."/>
            <person name="Gelbart W."/>
            <person name="Iyer V.N."/>
            <person name="Pollard D.A."/>
            <person name="Sackton T.B."/>
            <person name="Larracuente A.M."/>
            <person name="Singh N.D."/>
            <person name="Abad J.P."/>
            <person name="Abt D.N."/>
            <person name="Adryan B."/>
            <person name="Aguade M."/>
            <person name="Akashi H."/>
            <person name="Anderson W.W."/>
            <person name="Aquadro C.F."/>
            <person name="Ardell D.H."/>
            <person name="Arguello R."/>
            <person name="Artieri C.G."/>
            <person name="Barbash D.A."/>
            <person name="Barker D."/>
            <person name="Barsanti P."/>
            <person name="Batterham P."/>
            <person name="Batzoglou S."/>
            <person name="Begun D."/>
            <person name="Bhutkar A."/>
            <person name="Blanco E."/>
            <person name="Bosak S.A."/>
            <person name="Bradley R.K."/>
            <person name="Brand A.D."/>
            <person name="Brent M.R."/>
            <person name="Brooks A.N."/>
            <person name="Brown R.H."/>
            <person name="Butlin R.K."/>
            <person name="Caggese C."/>
            <person name="Calvi B.R."/>
            <person name="Bernardo de Carvalho A."/>
            <person name="Caspi A."/>
            <person name="Castrezana S."/>
            <person name="Celniker S.E."/>
            <person name="Chang J.L."/>
            <person name="Chapple C."/>
            <person name="Chatterji S."/>
            <person name="Chinwalla A."/>
            <person name="Civetta A."/>
            <person name="Clifton S.W."/>
            <person name="Comeron J.M."/>
            <person name="Costello J.C."/>
            <person name="Coyne J.A."/>
            <person name="Daub J."/>
            <person name="David R.G."/>
            <person name="Delcher A.L."/>
            <person name="Delehaunty K."/>
            <person name="Do C.B."/>
            <person name="Ebling H."/>
            <person name="Edwards K."/>
            <person name="Eickbush T."/>
            <person name="Evans J.D."/>
            <person name="Filipski A."/>
            <person name="Findeiss S."/>
            <person name="Freyhult E."/>
            <person name="Fulton L."/>
            <person name="Fulton R."/>
            <person name="Garcia A.C."/>
            <person name="Gardiner A."/>
            <person name="Garfield D.A."/>
            <person name="Garvin B.E."/>
            <person name="Gibson G."/>
            <person name="Gilbert D."/>
            <person name="Gnerre S."/>
            <person name="Godfrey J."/>
            <person name="Good R."/>
            <person name="Gotea V."/>
            <person name="Gravely B."/>
            <person name="Greenberg A.J."/>
            <person name="Griffiths-Jones S."/>
            <person name="Gross S."/>
            <person name="Guigo R."/>
            <person name="Gustafson E.A."/>
            <person name="Haerty W."/>
            <person name="Hahn M.W."/>
            <person name="Halligan D.L."/>
            <person name="Halpern A.L."/>
            <person name="Halter G.M."/>
            <person name="Han M.V."/>
            <person name="Heger A."/>
            <person name="Hillier L."/>
            <person name="Hinrichs A.S."/>
            <person name="Holmes I."/>
            <person name="Hoskins R.A."/>
            <person name="Hubisz M.J."/>
            <person name="Hultmark D."/>
            <person name="Huntley M.A."/>
            <person name="Jaffe D.B."/>
            <person name="Jagadeeshan S."/>
            <person name="Jeck W.R."/>
            <person name="Johnson J."/>
            <person name="Jones C.D."/>
            <person name="Jordan W.C."/>
            <person name="Karpen G.H."/>
            <person name="Kataoka E."/>
            <person name="Keightley P.D."/>
            <person name="Kheradpour P."/>
            <person name="Kirkness E.F."/>
            <person name="Koerich L.B."/>
            <person name="Kristiansen K."/>
            <person name="Kudrna D."/>
            <person name="Kulathinal R.J."/>
            <person name="Kumar S."/>
            <person name="Kwok R."/>
            <person name="Lander E."/>
            <person name="Langley C.H."/>
            <person name="Lapoint R."/>
            <person name="Lazzaro B.P."/>
            <person name="Lee S.J."/>
            <person name="Levesque L."/>
            <person name="Li R."/>
            <person name="Lin C.F."/>
            <person name="Lin M.F."/>
            <person name="Lindblad-Toh K."/>
            <person name="Llopart A."/>
            <person name="Long M."/>
            <person name="Low L."/>
            <person name="Lozovsky E."/>
            <person name="Lu J."/>
            <person name="Luo M."/>
            <person name="Machado C.A."/>
            <person name="Makalowski W."/>
            <person name="Marzo M."/>
            <person name="Matsuda M."/>
            <person name="Matzkin L."/>
            <person name="McAllister B."/>
            <person name="McBride C.S."/>
            <person name="McKernan B."/>
            <person name="McKernan K."/>
            <person name="Mendez-Lago M."/>
            <person name="Minx P."/>
            <person name="Mollenhauer M.U."/>
            <person name="Montooth K."/>
            <person name="Mount S.M."/>
            <person name="Mu X."/>
            <person name="Myers E."/>
            <person name="Negre B."/>
            <person name="Newfeld S."/>
            <person name="Nielsen R."/>
            <person name="Noor M.A."/>
            <person name="O'Grady P."/>
            <person name="Pachter L."/>
            <person name="Papaceit M."/>
            <person name="Parisi M.J."/>
            <person name="Parisi M."/>
            <person name="Parts L."/>
            <person name="Pedersen J.S."/>
            <person name="Pesole G."/>
            <person name="Phillippy A.M."/>
            <person name="Ponting C.P."/>
            <person name="Pop M."/>
            <person name="Porcelli D."/>
            <person name="Powell J.R."/>
            <person name="Prohaska S."/>
            <person name="Pruitt K."/>
            <person name="Puig M."/>
            <person name="Quesneville H."/>
            <person name="Ram K.R."/>
            <person name="Rand D."/>
            <person name="Rasmussen M.D."/>
            <person name="Reed L.K."/>
            <person name="Reenan R."/>
            <person name="Reily A."/>
            <person name="Remington K.A."/>
            <person name="Rieger T.T."/>
            <person name="Ritchie M.G."/>
            <person name="Robin C."/>
            <person name="Rogers Y.H."/>
            <person name="Rohde C."/>
            <person name="Rozas J."/>
            <person name="Rubenfield M.J."/>
            <person name="Ruiz A."/>
            <person name="Russo S."/>
            <person name="Salzberg S.L."/>
            <person name="Sanchez-Gracia A."/>
            <person name="Saranga D.J."/>
            <person name="Sato H."/>
            <person name="Schaeffer S.W."/>
            <person name="Schatz M.C."/>
            <person name="Schlenke T."/>
            <person name="Schwartz R."/>
            <person name="Segarra C."/>
            <person name="Singh R.S."/>
            <person name="Sirot L."/>
            <person name="Sirota M."/>
            <person name="Sisneros N.B."/>
            <person name="Smith C.D."/>
            <person name="Smith T.F."/>
            <person name="Spieth J."/>
            <person name="Stage D.E."/>
            <person name="Stark A."/>
            <person name="Stephan W."/>
            <person name="Strausberg R.L."/>
            <person name="Strempel S."/>
            <person name="Sturgill D."/>
            <person name="Sutton G."/>
            <person name="Sutton G.G."/>
            <person name="Tao W."/>
            <person name="Teichmann S."/>
            <person name="Tobari Y.N."/>
            <person name="Tomimura Y."/>
            <person name="Tsolas J.M."/>
            <person name="Valente V.L."/>
            <person name="Venter E."/>
            <person name="Venter J.C."/>
            <person name="Vicario S."/>
            <person name="Vieira F.G."/>
            <person name="Vilella A.J."/>
            <person name="Villasante A."/>
            <person name="Walenz B."/>
            <person name="Wang J."/>
            <person name="Wasserman M."/>
            <person name="Watts T."/>
            <person name="Wilson D."/>
            <person name="Wilson R.K."/>
            <person name="Wing R.A."/>
            <person name="Wolfner M.F."/>
            <person name="Wong A."/>
            <person name="Wong G.K."/>
            <person name="Wu C.I."/>
            <person name="Wu G."/>
            <person name="Yamamoto D."/>
            <person name="Yang H.P."/>
            <person name="Yang S.P."/>
            <person name="Yorke J.A."/>
            <person name="Yoshida K."/>
            <person name="Zdobnov E."/>
            <person name="Zhang P."/>
            <person name="Zhang Y."/>
            <person name="Zimin A.V."/>
            <person name="Baldwin J."/>
            <person name="Abdouelleil A."/>
            <person name="Abdulkadir J."/>
            <person name="Abebe A."/>
            <person name="Abera B."/>
            <person name="Abreu J."/>
            <person name="Acer S.C."/>
            <person name="Aftuck L."/>
            <person name="Alexander A."/>
            <person name="An P."/>
            <person name="Anderson E."/>
            <person name="Anderson S."/>
            <person name="Arachi H."/>
            <person name="Azer M."/>
            <person name="Bachantsang P."/>
            <person name="Barry A."/>
            <person name="Bayul T."/>
            <person name="Berlin A."/>
            <person name="Bessette D."/>
            <person name="Bloom T."/>
            <person name="Blye J."/>
            <person name="Boguslavskiy L."/>
            <person name="Bonnet C."/>
            <person name="Boukhgalter B."/>
            <person name="Bourzgui I."/>
            <person name="Brown A."/>
            <person name="Cahill P."/>
            <person name="Channer S."/>
            <person name="Cheshatsang Y."/>
            <person name="Chuda L."/>
            <person name="Citroen M."/>
            <person name="Collymore A."/>
            <person name="Cooke P."/>
            <person name="Costello M."/>
            <person name="D'Aco K."/>
            <person name="Daza R."/>
            <person name="De Haan G."/>
            <person name="DeGray S."/>
            <person name="DeMaso C."/>
            <person name="Dhargay N."/>
            <person name="Dooley K."/>
            <person name="Dooley E."/>
            <person name="Doricent M."/>
            <person name="Dorje P."/>
            <person name="Dorjee K."/>
            <person name="Dupes A."/>
            <person name="Elong R."/>
            <person name="Falk J."/>
            <person name="Farina A."/>
            <person name="Faro S."/>
            <person name="Ferguson D."/>
            <person name="Fisher S."/>
            <person name="Foley C.D."/>
            <person name="Franke A."/>
            <person name="Friedrich D."/>
            <person name="Gadbois L."/>
            <person name="Gearin G."/>
            <person name="Gearin C.R."/>
            <person name="Giannoukos G."/>
            <person name="Goode T."/>
            <person name="Graham J."/>
            <person name="Grandbois E."/>
            <person name="Grewal S."/>
            <person name="Gyaltsen K."/>
            <person name="Hafez N."/>
            <person name="Hagos B."/>
            <person name="Hall J."/>
            <person name="Henson C."/>
            <person name="Hollinger A."/>
            <person name="Honan T."/>
            <person name="Huard M.D."/>
            <person name="Hughes L."/>
            <person name="Hurhula B."/>
            <person name="Husby M.E."/>
            <person name="Kamat A."/>
            <person name="Kanga B."/>
            <person name="Kashin S."/>
            <person name="Khazanovich D."/>
            <person name="Kisner P."/>
            <person name="Lance K."/>
            <person name="Lara M."/>
            <person name="Lee W."/>
            <person name="Lennon N."/>
            <person name="Letendre F."/>
            <person name="LeVine R."/>
            <person name="Lipovsky A."/>
            <person name="Liu X."/>
            <person name="Liu J."/>
            <person name="Liu S."/>
            <person name="Lokyitsang T."/>
            <person name="Lokyitsang Y."/>
            <person name="Lubonja R."/>
            <person name="Lui A."/>
            <person name="MacDonald P."/>
            <person name="Magnisalis V."/>
            <person name="Maru K."/>
            <person name="Matthews C."/>
            <person name="McCusker W."/>
            <person name="McDonough S."/>
            <person name="Mehta T."/>
            <person name="Meldrim J."/>
            <person name="Meneus L."/>
            <person name="Mihai O."/>
            <person name="Mihalev A."/>
            <person name="Mihova T."/>
            <person name="Mittelman R."/>
            <person name="Mlenga V."/>
            <person name="Montmayeur A."/>
            <person name="Mulrain L."/>
            <person name="Navidi A."/>
            <person name="Naylor J."/>
            <person name="Negash T."/>
            <person name="Nguyen T."/>
            <person name="Nguyen N."/>
            <person name="Nicol R."/>
            <person name="Norbu C."/>
            <person name="Norbu N."/>
            <person name="Novod N."/>
            <person name="O'Neill B."/>
            <person name="Osman S."/>
            <person name="Markiewicz E."/>
            <person name="Oyono O.L."/>
            <person name="Patti C."/>
            <person name="Phunkhang P."/>
            <person name="Pierre F."/>
            <person name="Priest M."/>
            <person name="Raghuraman S."/>
            <person name="Rege F."/>
            <person name="Reyes R."/>
            <person name="Rise C."/>
            <person name="Rogov P."/>
            <person name="Ross K."/>
            <person name="Ryan E."/>
            <person name="Settipalli S."/>
            <person name="Shea T."/>
            <person name="Sherpa N."/>
            <person name="Shi L."/>
            <person name="Shih D."/>
            <person name="Sparrow T."/>
            <person name="Spaulding J."/>
            <person name="Stalker J."/>
            <person name="Stange-Thomann N."/>
            <person name="Stavropoulos S."/>
            <person name="Stone C."/>
            <person name="Strader C."/>
            <person name="Tesfaye S."/>
            <person name="Thomson T."/>
            <person name="Thoulutsang Y."/>
            <person name="Thoulutsang D."/>
            <person name="Topham K."/>
            <person name="Topping I."/>
            <person name="Tsamla T."/>
            <person name="Vassiliev H."/>
            <person name="Vo A."/>
            <person name="Wangchuk T."/>
            <person name="Wangdi T."/>
            <person name="Weiand M."/>
            <person name="Wilkinson J."/>
            <person name="Wilson A."/>
            <person name="Yadav S."/>
            <person name="Young G."/>
            <person name="Yu Q."/>
            <person name="Zembek L."/>
            <person name="Zhong D."/>
            <person name="Zimmer A."/>
            <person name="Zwirko Z."/>
            <person name="Jaffe D.B."/>
            <person name="Alvarez P."/>
            <person name="Brockman W."/>
            <person name="Butler J."/>
            <person name="Chin C."/>
            <person name="Gnerre S."/>
            <person name="Grabherr M."/>
            <person name="Kleber M."/>
            <person name="Mauceli E."/>
            <person name="MacCallum I."/>
        </authorList>
    </citation>
    <scope>NUCLEOTIDE SEQUENCE [LARGE SCALE GENOMIC DNA]</scope>
    <source>
        <strain evidence="6">Tucson 15081-1352.22</strain>
    </source>
</reference>
<dbReference type="OMA" id="LARCPYN"/>
<evidence type="ECO:0000256" key="2">
    <source>
        <dbReference type="ARBA" id="ARBA00022771"/>
    </source>
</evidence>
<accession>B4KZ06</accession>
<evidence type="ECO:0000256" key="1">
    <source>
        <dbReference type="ARBA" id="ARBA00022723"/>
    </source>
</evidence>
<dbReference type="InterPro" id="IPR036236">
    <property type="entry name" value="Znf_C2H2_sf"/>
</dbReference>
<feature type="domain" description="CHHC U11-48K-type" evidence="4">
    <location>
        <begin position="9"/>
        <end position="36"/>
    </location>
</feature>
<proteinExistence type="predicted"/>
<dbReference type="EMBL" id="CH933809">
    <property type="protein sequence ID" value="EDW18898.1"/>
    <property type="molecule type" value="Genomic_DNA"/>
</dbReference>
<name>B4KZ06_DROMO</name>
<keyword evidence="2" id="KW-0863">Zinc-finger</keyword>
<dbReference type="KEGG" id="dmo:Dmoj_GI13489"/>
<gene>
    <name evidence="5" type="primary">Dmoj\GI13489</name>
    <name evidence="5" type="ORF">Dmoj_GI13489</name>
</gene>
<feature type="domain" description="CHHC U11-48K-type" evidence="4">
    <location>
        <begin position="40"/>
        <end position="67"/>
    </location>
</feature>
<dbReference type="GO" id="GO:0008270">
    <property type="term" value="F:zinc ion binding"/>
    <property type="evidence" value="ECO:0007669"/>
    <property type="project" value="UniProtKB-KW"/>
</dbReference>
<keyword evidence="3" id="KW-0862">Zinc</keyword>
<dbReference type="AlphaFoldDB" id="B4KZ06"/>
<dbReference type="PANTHER" id="PTHR21402">
    <property type="entry name" value="GAMETOCYTE SPECIFIC FACTOR 1-RELATED"/>
    <property type="match status" value="1"/>
</dbReference>